<evidence type="ECO:0000313" key="2">
    <source>
        <dbReference type="Proteomes" id="UP000527355"/>
    </source>
</evidence>
<dbReference type="EMBL" id="JABWUV010000002">
    <property type="protein sequence ID" value="KAF6378724.1"/>
    <property type="molecule type" value="Genomic_DNA"/>
</dbReference>
<gene>
    <name evidence="1" type="ORF">mMyoMyo1_009650</name>
</gene>
<name>A0A7J7ZX30_MYOMY</name>
<reference evidence="1 2" key="1">
    <citation type="journal article" date="2020" name="Nature">
        <title>Six reference-quality genomes reveal evolution of bat adaptations.</title>
        <authorList>
            <person name="Jebb D."/>
            <person name="Huang Z."/>
            <person name="Pippel M."/>
            <person name="Hughes G.M."/>
            <person name="Lavrichenko K."/>
            <person name="Devanna P."/>
            <person name="Winkler S."/>
            <person name="Jermiin L.S."/>
            <person name="Skirmuntt E.C."/>
            <person name="Katzourakis A."/>
            <person name="Burkitt-Gray L."/>
            <person name="Ray D.A."/>
            <person name="Sullivan K.A.M."/>
            <person name="Roscito J.G."/>
            <person name="Kirilenko B.M."/>
            <person name="Davalos L.M."/>
            <person name="Corthals A.P."/>
            <person name="Power M.L."/>
            <person name="Jones G."/>
            <person name="Ransome R.D."/>
            <person name="Dechmann D.K.N."/>
            <person name="Locatelli A.G."/>
            <person name="Puechmaille S.J."/>
            <person name="Fedrigo O."/>
            <person name="Jarvis E.D."/>
            <person name="Hiller M."/>
            <person name="Vernes S.C."/>
            <person name="Myers E.W."/>
            <person name="Teeling E.C."/>
        </authorList>
    </citation>
    <scope>NUCLEOTIDE SEQUENCE [LARGE SCALE GENOMIC DNA]</scope>
    <source>
        <strain evidence="1">MMyoMyo1</strain>
        <tissue evidence="1">Flight muscle</tissue>
    </source>
</reference>
<proteinExistence type="predicted"/>
<comment type="caution">
    <text evidence="1">The sequence shown here is derived from an EMBL/GenBank/DDBJ whole genome shotgun (WGS) entry which is preliminary data.</text>
</comment>
<accession>A0A7J7ZX30</accession>
<protein>
    <submittedName>
        <fullName evidence="1">Uncharacterized protein</fullName>
    </submittedName>
</protein>
<dbReference type="Proteomes" id="UP000527355">
    <property type="component" value="Unassembled WGS sequence"/>
</dbReference>
<sequence>MHRLDQCITRLVPHPCPAGPPTGASPTGLGSFWEGFSIFEPGFFGTSSWLSLAWADYTCPCPHVSEPHSLCEGYLHPPSHQVGNFQALWDICLLFPTACHQAHSPSNNSGVHPLLFIPPGWWLSSVLIPPHLDFLASSVSSQQGLRKRRIGVGESVGLCSDLSSSP</sequence>
<organism evidence="1 2">
    <name type="scientific">Myotis myotis</name>
    <name type="common">Greater mouse-eared bat</name>
    <name type="synonym">Vespertilio myotis</name>
    <dbReference type="NCBI Taxonomy" id="51298"/>
    <lineage>
        <taxon>Eukaryota</taxon>
        <taxon>Metazoa</taxon>
        <taxon>Chordata</taxon>
        <taxon>Craniata</taxon>
        <taxon>Vertebrata</taxon>
        <taxon>Euteleostomi</taxon>
        <taxon>Mammalia</taxon>
        <taxon>Eutheria</taxon>
        <taxon>Laurasiatheria</taxon>
        <taxon>Chiroptera</taxon>
        <taxon>Yangochiroptera</taxon>
        <taxon>Vespertilionidae</taxon>
        <taxon>Myotis</taxon>
    </lineage>
</organism>
<dbReference type="AlphaFoldDB" id="A0A7J7ZX30"/>
<keyword evidence="2" id="KW-1185">Reference proteome</keyword>
<evidence type="ECO:0000313" key="1">
    <source>
        <dbReference type="EMBL" id="KAF6378724.1"/>
    </source>
</evidence>